<dbReference type="AlphaFoldDB" id="A0A498C866"/>
<keyword evidence="2" id="KW-1185">Reference proteome</keyword>
<dbReference type="Proteomes" id="UP000275461">
    <property type="component" value="Unassembled WGS sequence"/>
</dbReference>
<dbReference type="NCBIfam" id="NF038262">
    <property type="entry name" value="SiaB_fam_kinase"/>
    <property type="match status" value="1"/>
</dbReference>
<dbReference type="EMBL" id="RCDA01000002">
    <property type="protein sequence ID" value="RLK48768.1"/>
    <property type="molecule type" value="Genomic_DNA"/>
</dbReference>
<sequence>MLANDYLRFRDDLAGKGIIFSFTGYVTESILTALGEALRHKMRLDDADPQVTRKVFSVFVEQVQNIIRYSADREEQGAAEPLALSSGMVTVGRDEGRFFVVCGNTVTPADARKLEARLSELARMDRDELRKYYKTKLREPPEEDSKGASIGLIEIARRASEPIEFDFLELDAQRVFFCLKAYI</sequence>
<reference evidence="1 2" key="1">
    <citation type="submission" date="2018-10" db="EMBL/GenBank/DDBJ databases">
        <title>Genomic Encyclopedia of Type Strains, Phase IV (KMG-IV): sequencing the most valuable type-strain genomes for metagenomic binning, comparative biology and taxonomic classification.</title>
        <authorList>
            <person name="Goeker M."/>
        </authorList>
    </citation>
    <scope>NUCLEOTIDE SEQUENCE [LARGE SCALE GENOMIC DNA]</scope>
    <source>
        <strain evidence="1 2">DSM 12769</strain>
    </source>
</reference>
<evidence type="ECO:0000313" key="2">
    <source>
        <dbReference type="Proteomes" id="UP000275461"/>
    </source>
</evidence>
<name>A0A498C866_9GAMM</name>
<dbReference type="InterPro" id="IPR046239">
    <property type="entry name" value="DUF6272"/>
</dbReference>
<organism evidence="1 2">
    <name type="scientific">Alkalispirillum mobile</name>
    <dbReference type="NCBI Taxonomy" id="85925"/>
    <lineage>
        <taxon>Bacteria</taxon>
        <taxon>Pseudomonadati</taxon>
        <taxon>Pseudomonadota</taxon>
        <taxon>Gammaproteobacteria</taxon>
        <taxon>Chromatiales</taxon>
        <taxon>Ectothiorhodospiraceae</taxon>
        <taxon>Alkalispirillum</taxon>
    </lineage>
</organism>
<dbReference type="Pfam" id="PF19788">
    <property type="entry name" value="DUF6272"/>
    <property type="match status" value="1"/>
</dbReference>
<protein>
    <submittedName>
        <fullName evidence="1">Uncharacterized protein</fullName>
    </submittedName>
</protein>
<comment type="caution">
    <text evidence="1">The sequence shown here is derived from an EMBL/GenBank/DDBJ whole genome shotgun (WGS) entry which is preliminary data.</text>
</comment>
<evidence type="ECO:0000313" key="1">
    <source>
        <dbReference type="EMBL" id="RLK48768.1"/>
    </source>
</evidence>
<accession>A0A498C866</accession>
<proteinExistence type="predicted"/>
<gene>
    <name evidence="1" type="ORF">DFR31_1879</name>
</gene>